<feature type="transmembrane region" description="Helical" evidence="1">
    <location>
        <begin position="7"/>
        <end position="27"/>
    </location>
</feature>
<reference evidence="2 3" key="1">
    <citation type="journal article" date="2020" name="Microb. Ecol.">
        <title>Ecogenomics of the Marine Benthic Filamentous Cyanobacterium Adonisia.</title>
        <authorList>
            <person name="Walter J.M."/>
            <person name="Coutinho F.H."/>
            <person name="Leomil L."/>
            <person name="Hargreaves P.I."/>
            <person name="Campeao M.E."/>
            <person name="Vieira V.V."/>
            <person name="Silva B.S."/>
            <person name="Fistarol G.O."/>
            <person name="Salomon P.S."/>
            <person name="Sawabe T."/>
            <person name="Mino S."/>
            <person name="Hosokawa M."/>
            <person name="Miyashita H."/>
            <person name="Maruyama F."/>
            <person name="van Verk M.C."/>
            <person name="Dutilh B.E."/>
            <person name="Thompson C.C."/>
            <person name="Thompson F.L."/>
        </authorList>
    </citation>
    <scope>NUCLEOTIDE SEQUENCE [LARGE SCALE GENOMIC DNA]</scope>
    <source>
        <strain evidence="2 3">CCMR0081</strain>
    </source>
</reference>
<evidence type="ECO:0000313" key="3">
    <source>
        <dbReference type="Proteomes" id="UP000481033"/>
    </source>
</evidence>
<dbReference type="AlphaFoldDB" id="A0A6M0RKR7"/>
<protein>
    <submittedName>
        <fullName evidence="2">DUF2854 domain-containing protein</fullName>
    </submittedName>
</protein>
<dbReference type="InterPro" id="IPR021275">
    <property type="entry name" value="DUF2854"/>
</dbReference>
<feature type="transmembrane region" description="Helical" evidence="1">
    <location>
        <begin position="33"/>
        <end position="51"/>
    </location>
</feature>
<gene>
    <name evidence="2" type="ORF">DXZ20_14075</name>
</gene>
<keyword evidence="3" id="KW-1185">Reference proteome</keyword>
<dbReference type="Proteomes" id="UP000481033">
    <property type="component" value="Unassembled WGS sequence"/>
</dbReference>
<accession>A0A6M0RKR7</accession>
<sequence length="184" mass="20377">MLRKVPLGGVLLSIGSILTLVGFVAYFKDMATLNLAGFFYGIPLLLGGAALRAAELEPVPYTQPASDTVVTLRDKTATQTQNQVRKDVTRYRYGQEAHLDIALERLGLSPNDKQRPILSGLREELRDGAYALVLEFDSPYMALETWQEKHEKIERFFGPNIRAEIESLPEDQVELALVTTAAAA</sequence>
<dbReference type="PANTHER" id="PTHR35551">
    <property type="match status" value="1"/>
</dbReference>
<dbReference type="EMBL" id="QXHD01000004">
    <property type="protein sequence ID" value="NEZ56786.1"/>
    <property type="molecule type" value="Genomic_DNA"/>
</dbReference>
<keyword evidence="1" id="KW-0472">Membrane</keyword>
<dbReference type="RefSeq" id="WP_163663589.1">
    <property type="nucleotide sequence ID" value="NZ_QXHD01000004.1"/>
</dbReference>
<dbReference type="PANTHER" id="PTHR35551:SF1">
    <property type="entry name" value="ACCLIMATION OF PHOTOSYNTHESIS TO ENVIRONMENT"/>
    <property type="match status" value="1"/>
</dbReference>
<comment type="caution">
    <text evidence="2">The sequence shown here is derived from an EMBL/GenBank/DDBJ whole genome shotgun (WGS) entry which is preliminary data.</text>
</comment>
<dbReference type="Pfam" id="PF11016">
    <property type="entry name" value="DUF2854"/>
    <property type="match status" value="1"/>
</dbReference>
<keyword evidence="1" id="KW-1133">Transmembrane helix</keyword>
<proteinExistence type="predicted"/>
<organism evidence="2 3">
    <name type="scientific">Adonisia turfae CCMR0081</name>
    <dbReference type="NCBI Taxonomy" id="2292702"/>
    <lineage>
        <taxon>Bacteria</taxon>
        <taxon>Bacillati</taxon>
        <taxon>Cyanobacteriota</taxon>
        <taxon>Adonisia</taxon>
        <taxon>Adonisia turfae</taxon>
    </lineage>
</organism>
<name>A0A6M0RKR7_9CYAN</name>
<keyword evidence="1" id="KW-0812">Transmembrane</keyword>
<evidence type="ECO:0000256" key="1">
    <source>
        <dbReference type="SAM" id="Phobius"/>
    </source>
</evidence>
<evidence type="ECO:0000313" key="2">
    <source>
        <dbReference type="EMBL" id="NEZ56786.1"/>
    </source>
</evidence>